<sequence length="342" mass="38333">MSDDDRKNVNEIEKACLKQFVGAVRTNLSWLMECNKDQKLGAIVKPREEHVGCDIPQTKLEAETILDNLDNLLNSSTWLELSELEPLPCQVYPQHGNLYINSTAPIQQLANGTWSSVSPWPSPNPENAYAHHPDFTQSLGTLLKTEELTSDTSTVITCGTMPLSSSSYIQSSPGYSPYFPTLGLKTQSTPIIPFSPSPPLSDPFAFYPHSTMQNNLLDLSSVQSCSSQPSSYMNINDSGLNHEIDTAHQLHSASHMVEFFNRHRISCHRCGNLRKKNVRCLKCPHIFCQKCSEKMMQEHGQDAFLQGCPVCKEKCCCGKNRSSTCRRTYHCYKKCPTTKVVH</sequence>
<evidence type="ECO:0000256" key="1">
    <source>
        <dbReference type="PROSITE-ProRule" id="PRU00175"/>
    </source>
</evidence>
<evidence type="ECO:0000259" key="2">
    <source>
        <dbReference type="PROSITE" id="PS50089"/>
    </source>
</evidence>
<reference evidence="3 4" key="1">
    <citation type="submission" date="2012-05" db="EMBL/GenBank/DDBJ databases">
        <title>Recombination and specialization in a pathogen metapopulation.</title>
        <authorList>
            <person name="Gardiner A."/>
            <person name="Kemen E."/>
            <person name="Schultz-Larsen T."/>
            <person name="MacLean D."/>
            <person name="Van Oosterhout C."/>
            <person name="Jones J.D.G."/>
        </authorList>
    </citation>
    <scope>NUCLEOTIDE SEQUENCE [LARGE SCALE GENOMIC DNA]</scope>
    <source>
        <strain evidence="3 4">Ac Nc2</strain>
    </source>
</reference>
<organism evidence="3 4">
    <name type="scientific">Albugo candida</name>
    <dbReference type="NCBI Taxonomy" id="65357"/>
    <lineage>
        <taxon>Eukaryota</taxon>
        <taxon>Sar</taxon>
        <taxon>Stramenopiles</taxon>
        <taxon>Oomycota</taxon>
        <taxon>Peronosporomycetes</taxon>
        <taxon>Albuginales</taxon>
        <taxon>Albuginaceae</taxon>
        <taxon>Albugo</taxon>
    </lineage>
</organism>
<feature type="domain" description="RING-type" evidence="2">
    <location>
        <begin position="267"/>
        <end position="312"/>
    </location>
</feature>
<dbReference type="InterPro" id="IPR001841">
    <property type="entry name" value="Znf_RING"/>
</dbReference>
<proteinExistence type="predicted"/>
<dbReference type="Proteomes" id="UP000053237">
    <property type="component" value="Unassembled WGS sequence"/>
</dbReference>
<protein>
    <recommendedName>
        <fullName evidence="2">RING-type domain-containing protein</fullName>
    </recommendedName>
</protein>
<keyword evidence="4" id="KW-1185">Reference proteome</keyword>
<accession>A0A024GMD1</accession>
<comment type="caution">
    <text evidence="3">The sequence shown here is derived from an EMBL/GenBank/DDBJ whole genome shotgun (WGS) entry which is preliminary data.</text>
</comment>
<dbReference type="OrthoDB" id="436852at2759"/>
<keyword evidence="1" id="KW-0862">Zinc</keyword>
<gene>
    <name evidence="3" type="ORF">BN9_084990</name>
</gene>
<keyword evidence="1" id="KW-0863">Zinc-finger</keyword>
<dbReference type="GO" id="GO:0008270">
    <property type="term" value="F:zinc ion binding"/>
    <property type="evidence" value="ECO:0007669"/>
    <property type="project" value="UniProtKB-KW"/>
</dbReference>
<evidence type="ECO:0000313" key="4">
    <source>
        <dbReference type="Proteomes" id="UP000053237"/>
    </source>
</evidence>
<keyword evidence="1" id="KW-0479">Metal-binding</keyword>
<dbReference type="AlphaFoldDB" id="A0A024GMD1"/>
<dbReference type="EMBL" id="CAIX01000172">
    <property type="protein sequence ID" value="CCI47492.1"/>
    <property type="molecule type" value="Genomic_DNA"/>
</dbReference>
<name>A0A024GMD1_9STRA</name>
<dbReference type="PROSITE" id="PS50089">
    <property type="entry name" value="ZF_RING_2"/>
    <property type="match status" value="1"/>
</dbReference>
<dbReference type="InParanoid" id="A0A024GMD1"/>
<evidence type="ECO:0000313" key="3">
    <source>
        <dbReference type="EMBL" id="CCI47492.1"/>
    </source>
</evidence>